<sequence length="272" mass="31142">MEVAQNETDPYMELSYHHYTAMIATALNLIGITINVLIISTILSSKSLQNRSYFILMNWSIFDIFLKISTNKFMQIILGQYPIKVEMLCIVRSIDMIFLFGEIVFMLALISNWALKSRMNNLMILFIFYAIIVSCLVTILVLCMYGIINELVTALAAFSYLVLLVIVFAKSVNRLRKAMGDPLSPESVKRLNVASIYTYTILFLLLSVLIVNELRLYVLTDFIAFIAILIPCFIHLYLTKADEVYKANFLALIFCRPHIDYPTENVNSANEH</sequence>
<feature type="transmembrane region" description="Helical" evidence="1">
    <location>
        <begin position="52"/>
        <end position="70"/>
    </location>
</feature>
<feature type="transmembrane region" description="Helical" evidence="1">
    <location>
        <begin position="154"/>
        <end position="172"/>
    </location>
</feature>
<evidence type="ECO:0000256" key="1">
    <source>
        <dbReference type="SAM" id="Phobius"/>
    </source>
</evidence>
<name>A0ABM1NK57_NICVS</name>
<protein>
    <submittedName>
        <fullName evidence="3">Uncharacterized protein LOC108569940 isoform X13</fullName>
    </submittedName>
</protein>
<dbReference type="RefSeq" id="XP_017787207.1">
    <property type="nucleotide sequence ID" value="XM_017931718.1"/>
</dbReference>
<keyword evidence="2" id="KW-1185">Reference proteome</keyword>
<feature type="transmembrane region" description="Helical" evidence="1">
    <location>
        <begin position="90"/>
        <end position="110"/>
    </location>
</feature>
<keyword evidence="1" id="KW-0472">Membrane</keyword>
<evidence type="ECO:0000313" key="2">
    <source>
        <dbReference type="Proteomes" id="UP000695000"/>
    </source>
</evidence>
<feature type="transmembrane region" description="Helical" evidence="1">
    <location>
        <begin position="20"/>
        <end position="40"/>
    </location>
</feature>
<reference evidence="3" key="1">
    <citation type="submission" date="2025-08" db="UniProtKB">
        <authorList>
            <consortium name="RefSeq"/>
        </authorList>
    </citation>
    <scope>IDENTIFICATION</scope>
    <source>
        <tissue evidence="3">Whole Larva</tissue>
    </source>
</reference>
<proteinExistence type="predicted"/>
<evidence type="ECO:0000313" key="3">
    <source>
        <dbReference type="RefSeq" id="XP_017787207.1"/>
    </source>
</evidence>
<keyword evidence="1" id="KW-1133">Transmembrane helix</keyword>
<keyword evidence="1" id="KW-0812">Transmembrane</keyword>
<feature type="transmembrane region" description="Helical" evidence="1">
    <location>
        <begin position="193"/>
        <end position="211"/>
    </location>
</feature>
<dbReference type="GeneID" id="108569940"/>
<dbReference type="SUPFAM" id="SSF81321">
    <property type="entry name" value="Family A G protein-coupled receptor-like"/>
    <property type="match status" value="1"/>
</dbReference>
<dbReference type="Proteomes" id="UP000695000">
    <property type="component" value="Unplaced"/>
</dbReference>
<organism evidence="2 3">
    <name type="scientific">Nicrophorus vespilloides</name>
    <name type="common">Boreal carrion beetle</name>
    <dbReference type="NCBI Taxonomy" id="110193"/>
    <lineage>
        <taxon>Eukaryota</taxon>
        <taxon>Metazoa</taxon>
        <taxon>Ecdysozoa</taxon>
        <taxon>Arthropoda</taxon>
        <taxon>Hexapoda</taxon>
        <taxon>Insecta</taxon>
        <taxon>Pterygota</taxon>
        <taxon>Neoptera</taxon>
        <taxon>Endopterygota</taxon>
        <taxon>Coleoptera</taxon>
        <taxon>Polyphaga</taxon>
        <taxon>Staphyliniformia</taxon>
        <taxon>Silphidae</taxon>
        <taxon>Nicrophorinae</taxon>
        <taxon>Nicrophorus</taxon>
    </lineage>
</organism>
<accession>A0ABM1NK57</accession>
<gene>
    <name evidence="3" type="primary">LOC108569940</name>
</gene>
<feature type="transmembrane region" description="Helical" evidence="1">
    <location>
        <begin position="122"/>
        <end position="148"/>
    </location>
</feature>
<feature type="transmembrane region" description="Helical" evidence="1">
    <location>
        <begin position="217"/>
        <end position="238"/>
    </location>
</feature>